<protein>
    <recommendedName>
        <fullName evidence="3">Class I SAM-dependent methyltransferase</fullName>
    </recommendedName>
</protein>
<proteinExistence type="predicted"/>
<reference evidence="1" key="1">
    <citation type="submission" date="2019-02" db="EMBL/GenBank/DDBJ databases">
        <authorList>
            <person name="Li S.-H."/>
        </authorList>
    </citation>
    <scope>NUCLEOTIDE SEQUENCE</scope>
    <source>
        <strain evidence="1">IMCC14734</strain>
    </source>
</reference>
<sequence>MDNLFITKLMDWAPTVSRKARFTNRVLSLLGLSARLVDPMGTGRMSNVEQRMNLFHLCSQVLAYKVPGQIVELGSYTGSTSILLSKIVQQMDPDREIHLYDAWVREDFLKRLIQNFDNATLPRPHLYRGWIQETVAAHLPDQICFAHIDLGSRISPDQTSLIEYALDQVYPRMSPGAICVIQEYSDEVLTPLGKQHHRPGLKAGVKKFLADKPENIAPLYAGNFRVYAHGYFRKL</sequence>
<name>A0ABT3TF52_9GAMM</name>
<dbReference type="Gene3D" id="3.40.50.150">
    <property type="entry name" value="Vaccinia Virus protein VP39"/>
    <property type="match status" value="2"/>
</dbReference>
<comment type="caution">
    <text evidence="1">The sequence shown here is derived from an EMBL/GenBank/DDBJ whole genome shotgun (WGS) entry which is preliminary data.</text>
</comment>
<dbReference type="SUPFAM" id="SSF53335">
    <property type="entry name" value="S-adenosyl-L-methionine-dependent methyltransferases"/>
    <property type="match status" value="1"/>
</dbReference>
<evidence type="ECO:0000313" key="1">
    <source>
        <dbReference type="EMBL" id="MCX2980948.1"/>
    </source>
</evidence>
<evidence type="ECO:0000313" key="2">
    <source>
        <dbReference type="Proteomes" id="UP001143362"/>
    </source>
</evidence>
<dbReference type="Proteomes" id="UP001143362">
    <property type="component" value="Unassembled WGS sequence"/>
</dbReference>
<accession>A0ABT3TF52</accession>
<dbReference type="InterPro" id="IPR029063">
    <property type="entry name" value="SAM-dependent_MTases_sf"/>
</dbReference>
<evidence type="ECO:0008006" key="3">
    <source>
        <dbReference type="Google" id="ProtNLM"/>
    </source>
</evidence>
<organism evidence="1 2">
    <name type="scientific">Candidatus Litorirhabdus singularis</name>
    <dbReference type="NCBI Taxonomy" id="2518993"/>
    <lineage>
        <taxon>Bacteria</taxon>
        <taxon>Pseudomonadati</taxon>
        <taxon>Pseudomonadota</taxon>
        <taxon>Gammaproteobacteria</taxon>
        <taxon>Cellvibrionales</taxon>
        <taxon>Halieaceae</taxon>
        <taxon>Candidatus Litorirhabdus</taxon>
    </lineage>
</organism>
<keyword evidence="2" id="KW-1185">Reference proteome</keyword>
<dbReference type="EMBL" id="SHNN01000002">
    <property type="protein sequence ID" value="MCX2980948.1"/>
    <property type="molecule type" value="Genomic_DNA"/>
</dbReference>
<dbReference type="RefSeq" id="WP_279244964.1">
    <property type="nucleotide sequence ID" value="NZ_SHNN01000002.1"/>
</dbReference>
<gene>
    <name evidence="1" type="ORF">EYC98_08735</name>
</gene>